<evidence type="ECO:0000313" key="12">
    <source>
        <dbReference type="EMBL" id="KAH7017985.1"/>
    </source>
</evidence>
<dbReference type="GO" id="GO:0005783">
    <property type="term" value="C:endoplasmic reticulum"/>
    <property type="evidence" value="ECO:0007669"/>
    <property type="project" value="TreeGrafter"/>
</dbReference>
<gene>
    <name evidence="12" type="ORF">B0I36DRAFT_368041</name>
</gene>
<evidence type="ECO:0000256" key="5">
    <source>
        <dbReference type="ARBA" id="ARBA00022963"/>
    </source>
</evidence>
<dbReference type="SMART" id="SM00022">
    <property type="entry name" value="PLAc"/>
    <property type="match status" value="1"/>
</dbReference>
<name>A0A9P9BJD5_9PEZI</name>
<protein>
    <recommendedName>
        <fullName evidence="2 10">Lysophospholipase</fullName>
        <ecNumber evidence="2 10">3.1.1.5</ecNumber>
    </recommendedName>
</protein>
<keyword evidence="13" id="KW-1185">Reference proteome</keyword>
<keyword evidence="5 9" id="KW-0442">Lipid degradation</keyword>
<dbReference type="OrthoDB" id="4084751at2759"/>
<comment type="caution">
    <text evidence="12">The sequence shown here is derived from an EMBL/GenBank/DDBJ whole genome shotgun (WGS) entry which is preliminary data.</text>
</comment>
<keyword evidence="3 10" id="KW-0732">Signal</keyword>
<evidence type="ECO:0000256" key="8">
    <source>
        <dbReference type="ARBA" id="ARBA00049531"/>
    </source>
</evidence>
<dbReference type="GO" id="GO:0005829">
    <property type="term" value="C:cytosol"/>
    <property type="evidence" value="ECO:0007669"/>
    <property type="project" value="TreeGrafter"/>
</dbReference>
<proteinExistence type="inferred from homology"/>
<dbReference type="Pfam" id="PF01735">
    <property type="entry name" value="PLA2_B"/>
    <property type="match status" value="1"/>
</dbReference>
<keyword evidence="6 9" id="KW-0443">Lipid metabolism</keyword>
<dbReference type="PANTHER" id="PTHR10728:SF33">
    <property type="entry name" value="LYSOPHOSPHOLIPASE 1-RELATED"/>
    <property type="match status" value="1"/>
</dbReference>
<evidence type="ECO:0000259" key="11">
    <source>
        <dbReference type="PROSITE" id="PS51210"/>
    </source>
</evidence>
<sequence length="686" mass="72159">MGIVRPILGALATAVLLADVAASTQGVDIARAFRATEMRRALPDNPSGGYAPAIVDCPSSRPAVRNATRLSPNETEWLSTRRNNTMEPITALLKRINITGFDVDEFMSSAGNDATVLPNIAIAASGGGYRALMNGAGFIAAADSRVAGSNETGGISGLLQSATYLAGLSGGGWLVGSIYANNFSTVPALQAGNPDTGLWAFDSNILEGPSTSGAGLLSTAEYWATIYGEVQSKDKAGFNTSLTDYWGRALSFQLINDASGGPAYTFSSISRTPGFNDAEQPLPILVADERSPGTLLISLNSTVFEFNPWEMGSWDPTVYGFAPLEYIGSNFTNGTVSNATGQQCVRGFDQYGFLMGTSSSLFNQLLLLNISSLNVPGFVQDALTSLASELGEDDDDIAQYAPNPFFHYNDQTNPNAFDDQLSLVDGGSDLQNIPLHPLIQPERAVDVIFAIDSSADVNNWPNATALRATYQRSLEPIGNGTKFPAIPSAETFINLGLNRRPTAFGCNAGVASSNSTSNSSTSAVSGNVDYPLVVYIPNTPYTALSNVSTFQMSYDDATRNDIIQNGYNVATMGNGTLDASWPKCVGCFILERSLVRTGRAIPTECQACFRRFCYNGTVDNTPVPSFEPIPFLQLTNASSTGGAPTATAGSANPSHTNAAARVVGGLGYDGAVTAFLVALGALAALL</sequence>
<dbReference type="EMBL" id="JAGTJQ010000011">
    <property type="protein sequence ID" value="KAH7017985.1"/>
    <property type="molecule type" value="Genomic_DNA"/>
</dbReference>
<comment type="catalytic activity">
    <reaction evidence="8 10">
        <text>a 1-acyl-sn-glycero-3-phosphocholine + H2O = sn-glycerol 3-phosphocholine + a fatty acid + H(+)</text>
        <dbReference type="Rhea" id="RHEA:15177"/>
        <dbReference type="ChEBI" id="CHEBI:15377"/>
        <dbReference type="ChEBI" id="CHEBI:15378"/>
        <dbReference type="ChEBI" id="CHEBI:16870"/>
        <dbReference type="ChEBI" id="CHEBI:28868"/>
        <dbReference type="ChEBI" id="CHEBI:58168"/>
        <dbReference type="EC" id="3.1.1.5"/>
    </reaction>
</comment>
<reference evidence="12" key="1">
    <citation type="journal article" date="2021" name="Nat. Commun.">
        <title>Genetic determinants of endophytism in the Arabidopsis root mycobiome.</title>
        <authorList>
            <person name="Mesny F."/>
            <person name="Miyauchi S."/>
            <person name="Thiergart T."/>
            <person name="Pickel B."/>
            <person name="Atanasova L."/>
            <person name="Karlsson M."/>
            <person name="Huettel B."/>
            <person name="Barry K.W."/>
            <person name="Haridas S."/>
            <person name="Chen C."/>
            <person name="Bauer D."/>
            <person name="Andreopoulos W."/>
            <person name="Pangilinan J."/>
            <person name="LaButti K."/>
            <person name="Riley R."/>
            <person name="Lipzen A."/>
            <person name="Clum A."/>
            <person name="Drula E."/>
            <person name="Henrissat B."/>
            <person name="Kohler A."/>
            <person name="Grigoriev I.V."/>
            <person name="Martin F.M."/>
            <person name="Hacquard S."/>
        </authorList>
    </citation>
    <scope>NUCLEOTIDE SEQUENCE</scope>
    <source>
        <strain evidence="12">MPI-CAGE-CH-0230</strain>
    </source>
</reference>
<evidence type="ECO:0000256" key="10">
    <source>
        <dbReference type="RuleBase" id="RU362103"/>
    </source>
</evidence>
<evidence type="ECO:0000256" key="4">
    <source>
        <dbReference type="ARBA" id="ARBA00022801"/>
    </source>
</evidence>
<dbReference type="EC" id="3.1.1.5" evidence="2 10"/>
<evidence type="ECO:0000313" key="13">
    <source>
        <dbReference type="Proteomes" id="UP000756346"/>
    </source>
</evidence>
<keyword evidence="7" id="KW-0325">Glycoprotein</keyword>
<dbReference type="Gene3D" id="3.40.1090.10">
    <property type="entry name" value="Cytosolic phospholipase A2 catalytic domain"/>
    <property type="match status" value="1"/>
</dbReference>
<evidence type="ECO:0000256" key="2">
    <source>
        <dbReference type="ARBA" id="ARBA00013274"/>
    </source>
</evidence>
<dbReference type="SUPFAM" id="SSF52151">
    <property type="entry name" value="FabD/lysophospholipase-like"/>
    <property type="match status" value="1"/>
</dbReference>
<feature type="signal peptide" evidence="10">
    <location>
        <begin position="1"/>
        <end position="22"/>
    </location>
</feature>
<dbReference type="FunFam" id="3.40.1090.10:FF:000010">
    <property type="entry name" value="Lysophospholipase"/>
    <property type="match status" value="1"/>
</dbReference>
<accession>A0A9P9BJD5</accession>
<comment type="similarity">
    <text evidence="1 10">Belongs to the lysophospholipase family.</text>
</comment>
<dbReference type="GO" id="GO:0046475">
    <property type="term" value="P:glycerophospholipid catabolic process"/>
    <property type="evidence" value="ECO:0007669"/>
    <property type="project" value="TreeGrafter"/>
</dbReference>
<evidence type="ECO:0000256" key="1">
    <source>
        <dbReference type="ARBA" id="ARBA00008780"/>
    </source>
</evidence>
<keyword evidence="4 9" id="KW-0378">Hydrolase</keyword>
<evidence type="ECO:0000256" key="3">
    <source>
        <dbReference type="ARBA" id="ARBA00022729"/>
    </source>
</evidence>
<dbReference type="InterPro" id="IPR002642">
    <property type="entry name" value="LysoPLipase_cat_dom"/>
</dbReference>
<dbReference type="PROSITE" id="PS51210">
    <property type="entry name" value="PLA2C"/>
    <property type="match status" value="1"/>
</dbReference>
<dbReference type="GO" id="GO:0004623">
    <property type="term" value="F:phospholipase A2 activity"/>
    <property type="evidence" value="ECO:0007669"/>
    <property type="project" value="TreeGrafter"/>
</dbReference>
<dbReference type="RefSeq" id="XP_046006252.1">
    <property type="nucleotide sequence ID" value="XM_046159550.1"/>
</dbReference>
<dbReference type="Proteomes" id="UP000756346">
    <property type="component" value="Unassembled WGS sequence"/>
</dbReference>
<feature type="chain" id="PRO_5040535633" description="Lysophospholipase" evidence="10">
    <location>
        <begin position="23"/>
        <end position="686"/>
    </location>
</feature>
<evidence type="ECO:0000256" key="9">
    <source>
        <dbReference type="PROSITE-ProRule" id="PRU00555"/>
    </source>
</evidence>
<dbReference type="GO" id="GO:0004622">
    <property type="term" value="F:phosphatidylcholine lysophospholipase activity"/>
    <property type="evidence" value="ECO:0007669"/>
    <property type="project" value="UniProtKB-EC"/>
</dbReference>
<dbReference type="PANTHER" id="PTHR10728">
    <property type="entry name" value="CYTOSOLIC PHOSPHOLIPASE A2"/>
    <property type="match status" value="1"/>
</dbReference>
<dbReference type="GeneID" id="70189096"/>
<feature type="domain" description="PLA2c" evidence="11">
    <location>
        <begin position="56"/>
        <end position="619"/>
    </location>
</feature>
<organism evidence="12 13">
    <name type="scientific">Microdochium trichocladiopsis</name>
    <dbReference type="NCBI Taxonomy" id="1682393"/>
    <lineage>
        <taxon>Eukaryota</taxon>
        <taxon>Fungi</taxon>
        <taxon>Dikarya</taxon>
        <taxon>Ascomycota</taxon>
        <taxon>Pezizomycotina</taxon>
        <taxon>Sordariomycetes</taxon>
        <taxon>Xylariomycetidae</taxon>
        <taxon>Xylariales</taxon>
        <taxon>Microdochiaceae</taxon>
        <taxon>Microdochium</taxon>
    </lineage>
</organism>
<dbReference type="InterPro" id="IPR016035">
    <property type="entry name" value="Acyl_Trfase/lysoPLipase"/>
</dbReference>
<evidence type="ECO:0000256" key="7">
    <source>
        <dbReference type="ARBA" id="ARBA00023180"/>
    </source>
</evidence>
<evidence type="ECO:0000256" key="6">
    <source>
        <dbReference type="ARBA" id="ARBA00023098"/>
    </source>
</evidence>
<dbReference type="AlphaFoldDB" id="A0A9P9BJD5"/>